<dbReference type="AlphaFoldDB" id="A0A8S1AP29"/>
<dbReference type="EMBL" id="CADEBC010000528">
    <property type="protein sequence ID" value="CAB3246861.1"/>
    <property type="molecule type" value="Genomic_DNA"/>
</dbReference>
<dbReference type="Proteomes" id="UP000494106">
    <property type="component" value="Unassembled WGS sequence"/>
</dbReference>
<sequence>VPRISPSQQVHPINNPLQPPKDNDHLLAEVISTQEIQGWIASIEALLQEVCTVVADGKMNPDQRFRVTNIKHRDQRRHRETPQL</sequence>
<keyword evidence="3" id="KW-1185">Reference proteome</keyword>
<protein>
    <submittedName>
        <fullName evidence="2">Uncharacterized protein</fullName>
    </submittedName>
</protein>
<evidence type="ECO:0000313" key="2">
    <source>
        <dbReference type="EMBL" id="CAB3246861.1"/>
    </source>
</evidence>
<feature type="non-terminal residue" evidence="2">
    <location>
        <position position="1"/>
    </location>
</feature>
<gene>
    <name evidence="2" type="ORF">APLA_LOCUS11091</name>
</gene>
<feature type="region of interest" description="Disordered" evidence="1">
    <location>
        <begin position="1"/>
        <end position="22"/>
    </location>
</feature>
<feature type="compositionally biased region" description="Polar residues" evidence="1">
    <location>
        <begin position="1"/>
        <end position="16"/>
    </location>
</feature>
<evidence type="ECO:0000313" key="3">
    <source>
        <dbReference type="Proteomes" id="UP000494106"/>
    </source>
</evidence>
<dbReference type="OrthoDB" id="7469664at2759"/>
<organism evidence="2 3">
    <name type="scientific">Arctia plantaginis</name>
    <name type="common">Wood tiger moth</name>
    <name type="synonym">Phalaena plantaginis</name>
    <dbReference type="NCBI Taxonomy" id="874455"/>
    <lineage>
        <taxon>Eukaryota</taxon>
        <taxon>Metazoa</taxon>
        <taxon>Ecdysozoa</taxon>
        <taxon>Arthropoda</taxon>
        <taxon>Hexapoda</taxon>
        <taxon>Insecta</taxon>
        <taxon>Pterygota</taxon>
        <taxon>Neoptera</taxon>
        <taxon>Endopterygota</taxon>
        <taxon>Lepidoptera</taxon>
        <taxon>Glossata</taxon>
        <taxon>Ditrysia</taxon>
        <taxon>Noctuoidea</taxon>
        <taxon>Erebidae</taxon>
        <taxon>Arctiinae</taxon>
        <taxon>Arctia</taxon>
    </lineage>
</organism>
<evidence type="ECO:0000256" key="1">
    <source>
        <dbReference type="SAM" id="MobiDB-lite"/>
    </source>
</evidence>
<accession>A0A8S1AP29</accession>
<proteinExistence type="predicted"/>
<comment type="caution">
    <text evidence="2">The sequence shown here is derived from an EMBL/GenBank/DDBJ whole genome shotgun (WGS) entry which is preliminary data.</text>
</comment>
<name>A0A8S1AP29_ARCPL</name>
<reference evidence="2 3" key="1">
    <citation type="submission" date="2020-04" db="EMBL/GenBank/DDBJ databases">
        <authorList>
            <person name="Wallbank WR R."/>
            <person name="Pardo Diaz C."/>
            <person name="Kozak K."/>
            <person name="Martin S."/>
            <person name="Jiggins C."/>
            <person name="Moest M."/>
            <person name="Warren A I."/>
            <person name="Byers J.R.P. K."/>
            <person name="Montejo-Kovacevich G."/>
            <person name="Yen C E."/>
        </authorList>
    </citation>
    <scope>NUCLEOTIDE SEQUENCE [LARGE SCALE GENOMIC DNA]</scope>
</reference>